<dbReference type="OrthoDB" id="1413366at2"/>
<evidence type="ECO:0000256" key="1">
    <source>
        <dbReference type="ARBA" id="ARBA00022729"/>
    </source>
</evidence>
<organism evidence="2 3">
    <name type="scientific">Flavobacterium lacus</name>
    <dbReference type="NCBI Taxonomy" id="1353778"/>
    <lineage>
        <taxon>Bacteria</taxon>
        <taxon>Pseudomonadati</taxon>
        <taxon>Bacteroidota</taxon>
        <taxon>Flavobacteriia</taxon>
        <taxon>Flavobacteriales</taxon>
        <taxon>Flavobacteriaceae</taxon>
        <taxon>Flavobacterium</taxon>
    </lineage>
</organism>
<sequence length="304" mass="35121">MYIFETIMVKKISYIALFLKCLLVLGQNYTPMLDTQNEWHITSCYGGCITDIYYTNGDTLVNNKMHKILDGYHYISRTFLLHENIEEKKVFLTRISPNRIDQYLLYNFNLEEGDTFEMKNPITPYPAEGGLFVLDSIRNVEIWSGATRKHFYFSPHETNQISTQNAIWVEGVGSLSIINAPGGHPDINEVGLLSCFFKNAELFYSNLTPEVPVCESTILSLSENKEREIIVYYPENDKSICYLKNTEYVTKIELFDLNGRKLASFKNNNQDEMRLDLQILSNGIYNLKLFYDSGGQQVKIMKSH</sequence>
<dbReference type="NCBIfam" id="TIGR04183">
    <property type="entry name" value="Por_Secre_tail"/>
    <property type="match status" value="1"/>
</dbReference>
<reference evidence="2 3" key="1">
    <citation type="submission" date="2018-06" db="EMBL/GenBank/DDBJ databases">
        <title>Genomic Encyclopedia of Type Strains, Phase III (KMG-III): the genomes of soil and plant-associated and newly described type strains.</title>
        <authorList>
            <person name="Whitman W."/>
        </authorList>
    </citation>
    <scope>NUCLEOTIDE SEQUENCE [LARGE SCALE GENOMIC DNA]</scope>
    <source>
        <strain evidence="2 3">CGMCC 1.12504</strain>
    </source>
</reference>
<dbReference type="InterPro" id="IPR026444">
    <property type="entry name" value="Secre_tail"/>
</dbReference>
<proteinExistence type="predicted"/>
<dbReference type="EMBL" id="QLSV01000003">
    <property type="protein sequence ID" value="RAR49584.1"/>
    <property type="molecule type" value="Genomic_DNA"/>
</dbReference>
<accession>A0A328X067</accession>
<keyword evidence="1" id="KW-0732">Signal</keyword>
<evidence type="ECO:0000313" key="2">
    <source>
        <dbReference type="EMBL" id="RAR49584.1"/>
    </source>
</evidence>
<evidence type="ECO:0000313" key="3">
    <source>
        <dbReference type="Proteomes" id="UP000249518"/>
    </source>
</evidence>
<comment type="caution">
    <text evidence="2">The sequence shown here is derived from an EMBL/GenBank/DDBJ whole genome shotgun (WGS) entry which is preliminary data.</text>
</comment>
<gene>
    <name evidence="2" type="ORF">B0I10_1033</name>
</gene>
<protein>
    <submittedName>
        <fullName evidence="2">Putative secreted protein (Por secretion system target)</fullName>
    </submittedName>
</protein>
<keyword evidence="3" id="KW-1185">Reference proteome</keyword>
<dbReference type="Proteomes" id="UP000249518">
    <property type="component" value="Unassembled WGS sequence"/>
</dbReference>
<name>A0A328X067_9FLAO</name>
<dbReference type="AlphaFoldDB" id="A0A328X067"/>